<comment type="caution">
    <text evidence="8">The sequence shown here is derived from an EMBL/GenBank/DDBJ whole genome shotgun (WGS) entry which is preliminary data.</text>
</comment>
<evidence type="ECO:0000313" key="9">
    <source>
        <dbReference type="Proteomes" id="UP000321571"/>
    </source>
</evidence>
<dbReference type="InterPro" id="IPR013324">
    <property type="entry name" value="RNA_pol_sigma_r3/r4-like"/>
</dbReference>
<dbReference type="InterPro" id="IPR013325">
    <property type="entry name" value="RNA_pol_sigma_r2"/>
</dbReference>
<evidence type="ECO:0000313" key="8">
    <source>
        <dbReference type="EMBL" id="TXL60797.1"/>
    </source>
</evidence>
<dbReference type="Pfam" id="PF04542">
    <property type="entry name" value="Sigma70_r2"/>
    <property type="match status" value="1"/>
</dbReference>
<dbReference type="NCBIfam" id="TIGR02937">
    <property type="entry name" value="sigma70-ECF"/>
    <property type="match status" value="1"/>
</dbReference>
<dbReference type="PANTHER" id="PTHR43133:SF8">
    <property type="entry name" value="RNA POLYMERASE SIGMA FACTOR HI_1459-RELATED"/>
    <property type="match status" value="1"/>
</dbReference>
<dbReference type="PANTHER" id="PTHR43133">
    <property type="entry name" value="RNA POLYMERASE ECF-TYPE SIGMA FACTO"/>
    <property type="match status" value="1"/>
</dbReference>
<comment type="similarity">
    <text evidence="1">Belongs to the sigma-70 factor family. ECF subfamily.</text>
</comment>
<organism evidence="8 9">
    <name type="scientific">Aeromicrobium terrae</name>
    <dbReference type="NCBI Taxonomy" id="2498846"/>
    <lineage>
        <taxon>Bacteria</taxon>
        <taxon>Bacillati</taxon>
        <taxon>Actinomycetota</taxon>
        <taxon>Actinomycetes</taxon>
        <taxon>Propionibacteriales</taxon>
        <taxon>Nocardioidaceae</taxon>
        <taxon>Aeromicrobium</taxon>
    </lineage>
</organism>
<proteinExistence type="inferred from homology"/>
<dbReference type="SUPFAM" id="SSF88659">
    <property type="entry name" value="Sigma3 and sigma4 domains of RNA polymerase sigma factors"/>
    <property type="match status" value="1"/>
</dbReference>
<evidence type="ECO:0000256" key="5">
    <source>
        <dbReference type="ARBA" id="ARBA00023163"/>
    </source>
</evidence>
<dbReference type="GO" id="GO:0006352">
    <property type="term" value="P:DNA-templated transcription initiation"/>
    <property type="evidence" value="ECO:0007669"/>
    <property type="project" value="InterPro"/>
</dbReference>
<evidence type="ECO:0000256" key="3">
    <source>
        <dbReference type="ARBA" id="ARBA00023082"/>
    </source>
</evidence>
<evidence type="ECO:0000256" key="2">
    <source>
        <dbReference type="ARBA" id="ARBA00023015"/>
    </source>
</evidence>
<evidence type="ECO:0000256" key="4">
    <source>
        <dbReference type="ARBA" id="ARBA00023125"/>
    </source>
</evidence>
<dbReference type="InterPro" id="IPR014284">
    <property type="entry name" value="RNA_pol_sigma-70_dom"/>
</dbReference>
<name>A0A5C8NIH3_9ACTN</name>
<sequence length="186" mass="20491">MDHDASAVRAIGTDPAAFEAFYREHLPAIRRFVARRVSDPHLAADLTSDVFLAAIDAAGSYKPDRGVPAAWLHGIARRVVASEVRRQATERRATRRAGARRLLDADSLARIEERIDAERELRSLYRAIADLPDRDRALLELVAVDGLEVADAAAALGIKPGTARVRLHRARRRVQADVLLPNPLEA</sequence>
<evidence type="ECO:0000256" key="1">
    <source>
        <dbReference type="ARBA" id="ARBA00010641"/>
    </source>
</evidence>
<dbReference type="GO" id="GO:0003677">
    <property type="term" value="F:DNA binding"/>
    <property type="evidence" value="ECO:0007669"/>
    <property type="project" value="UniProtKB-KW"/>
</dbReference>
<dbReference type="RefSeq" id="WP_147686421.1">
    <property type="nucleotide sequence ID" value="NZ_VDUX01000004.1"/>
</dbReference>
<dbReference type="Pfam" id="PF08281">
    <property type="entry name" value="Sigma70_r4_2"/>
    <property type="match status" value="1"/>
</dbReference>
<evidence type="ECO:0000259" key="7">
    <source>
        <dbReference type="Pfam" id="PF08281"/>
    </source>
</evidence>
<dbReference type="InterPro" id="IPR036388">
    <property type="entry name" value="WH-like_DNA-bd_sf"/>
</dbReference>
<dbReference type="EMBL" id="VDUX01000004">
    <property type="protein sequence ID" value="TXL60797.1"/>
    <property type="molecule type" value="Genomic_DNA"/>
</dbReference>
<keyword evidence="3" id="KW-0731">Sigma factor</keyword>
<protein>
    <submittedName>
        <fullName evidence="8">Sigma-70 family RNA polymerase sigma factor</fullName>
    </submittedName>
</protein>
<evidence type="ECO:0000259" key="6">
    <source>
        <dbReference type="Pfam" id="PF04542"/>
    </source>
</evidence>
<keyword evidence="4" id="KW-0238">DNA-binding</keyword>
<accession>A0A5C8NIH3</accession>
<dbReference type="InterPro" id="IPR013249">
    <property type="entry name" value="RNA_pol_sigma70_r4_t2"/>
</dbReference>
<dbReference type="InterPro" id="IPR007627">
    <property type="entry name" value="RNA_pol_sigma70_r2"/>
</dbReference>
<dbReference type="Gene3D" id="1.10.1740.10">
    <property type="match status" value="1"/>
</dbReference>
<keyword evidence="5" id="KW-0804">Transcription</keyword>
<gene>
    <name evidence="8" type="ORF">FHP06_10255</name>
</gene>
<feature type="domain" description="RNA polymerase sigma factor 70 region 4 type 2" evidence="7">
    <location>
        <begin position="122"/>
        <end position="173"/>
    </location>
</feature>
<reference evidence="8 9" key="1">
    <citation type="submission" date="2019-06" db="EMBL/GenBank/DDBJ databases">
        <title>Aeromicrobium sp. nov., isolated from a maize field.</title>
        <authorList>
            <person name="Lin S.-Y."/>
            <person name="Tsai C.-F."/>
            <person name="Young C.-C."/>
        </authorList>
    </citation>
    <scope>NUCLEOTIDE SEQUENCE [LARGE SCALE GENOMIC DNA]</scope>
    <source>
        <strain evidence="8 9">CC-CFT486</strain>
    </source>
</reference>
<keyword evidence="2" id="KW-0805">Transcription regulation</keyword>
<dbReference type="SUPFAM" id="SSF88946">
    <property type="entry name" value="Sigma2 domain of RNA polymerase sigma factors"/>
    <property type="match status" value="1"/>
</dbReference>
<dbReference type="Gene3D" id="1.10.10.10">
    <property type="entry name" value="Winged helix-like DNA-binding domain superfamily/Winged helix DNA-binding domain"/>
    <property type="match status" value="1"/>
</dbReference>
<feature type="domain" description="RNA polymerase sigma-70 region 2" evidence="6">
    <location>
        <begin position="21"/>
        <end position="88"/>
    </location>
</feature>
<dbReference type="InterPro" id="IPR039425">
    <property type="entry name" value="RNA_pol_sigma-70-like"/>
</dbReference>
<dbReference type="Proteomes" id="UP000321571">
    <property type="component" value="Unassembled WGS sequence"/>
</dbReference>
<dbReference type="GO" id="GO:0016987">
    <property type="term" value="F:sigma factor activity"/>
    <property type="evidence" value="ECO:0007669"/>
    <property type="project" value="UniProtKB-KW"/>
</dbReference>
<keyword evidence="9" id="KW-1185">Reference proteome</keyword>
<dbReference type="OrthoDB" id="5243766at2"/>
<dbReference type="AlphaFoldDB" id="A0A5C8NIH3"/>